<accession>A0A7C4Z710</accession>
<organism evidence="3">
    <name type="scientific">Oceanithermus profundus</name>
    <dbReference type="NCBI Taxonomy" id="187137"/>
    <lineage>
        <taxon>Bacteria</taxon>
        <taxon>Thermotogati</taxon>
        <taxon>Deinococcota</taxon>
        <taxon>Deinococci</taxon>
        <taxon>Thermales</taxon>
        <taxon>Thermaceae</taxon>
        <taxon>Oceanithermus</taxon>
    </lineage>
</organism>
<dbReference type="InterPro" id="IPR008532">
    <property type="entry name" value="NFACT_RNA-bd"/>
</dbReference>
<evidence type="ECO:0000256" key="1">
    <source>
        <dbReference type="SAM" id="Coils"/>
    </source>
</evidence>
<dbReference type="PANTHER" id="PTHR15239">
    <property type="entry name" value="NUCLEAR EXPORT MEDIATOR FACTOR NEMF"/>
    <property type="match status" value="1"/>
</dbReference>
<dbReference type="GO" id="GO:0072344">
    <property type="term" value="P:rescue of stalled ribosome"/>
    <property type="evidence" value="ECO:0007669"/>
    <property type="project" value="TreeGrafter"/>
</dbReference>
<dbReference type="Gene3D" id="2.30.310.10">
    <property type="entry name" value="ibrinogen binding protein from staphylococcus aureus domain"/>
    <property type="match status" value="1"/>
</dbReference>
<feature type="coiled-coil region" evidence="1">
    <location>
        <begin position="253"/>
        <end position="280"/>
    </location>
</feature>
<reference evidence="3" key="1">
    <citation type="journal article" date="2020" name="mSystems">
        <title>Genome- and Community-Level Interaction Insights into Carbon Utilization and Element Cycling Functions of Hydrothermarchaeota in Hydrothermal Sediment.</title>
        <authorList>
            <person name="Zhou Z."/>
            <person name="Liu Y."/>
            <person name="Xu W."/>
            <person name="Pan J."/>
            <person name="Luo Z.H."/>
            <person name="Li M."/>
        </authorList>
    </citation>
    <scope>NUCLEOTIDE SEQUENCE [LARGE SCALE GENOMIC DNA]</scope>
    <source>
        <strain evidence="3">HyVt-570</strain>
    </source>
</reference>
<feature type="coiled-coil region" evidence="1">
    <location>
        <begin position="326"/>
        <end position="370"/>
    </location>
</feature>
<dbReference type="Pfam" id="PF05670">
    <property type="entry name" value="NFACT-R_1"/>
    <property type="match status" value="1"/>
</dbReference>
<evidence type="ECO:0000259" key="2">
    <source>
        <dbReference type="Pfam" id="PF05670"/>
    </source>
</evidence>
<dbReference type="InterPro" id="IPR051608">
    <property type="entry name" value="RQC_Subunit_NEMF"/>
</dbReference>
<dbReference type="GO" id="GO:0043023">
    <property type="term" value="F:ribosomal large subunit binding"/>
    <property type="evidence" value="ECO:0007669"/>
    <property type="project" value="TreeGrafter"/>
</dbReference>
<feature type="domain" description="NFACT RNA-binding" evidence="2">
    <location>
        <begin position="398"/>
        <end position="479"/>
    </location>
</feature>
<keyword evidence="1" id="KW-0175">Coiled coil</keyword>
<dbReference type="Proteomes" id="UP000885759">
    <property type="component" value="Unassembled WGS sequence"/>
</dbReference>
<protein>
    <submittedName>
        <fullName evidence="3">Fibronectin-binding domain-containing protein</fullName>
    </submittedName>
</protein>
<evidence type="ECO:0000313" key="3">
    <source>
        <dbReference type="EMBL" id="HGY10415.1"/>
    </source>
</evidence>
<dbReference type="PANTHER" id="PTHR15239:SF6">
    <property type="entry name" value="RIBOSOME QUALITY CONTROL COMPLEX SUBUNIT NEMF"/>
    <property type="match status" value="1"/>
</dbReference>
<comment type="caution">
    <text evidence="3">The sequence shown here is derived from an EMBL/GenBank/DDBJ whole genome shotgun (WGS) entry which is preliminary data.</text>
</comment>
<dbReference type="GO" id="GO:1990112">
    <property type="term" value="C:RQC complex"/>
    <property type="evidence" value="ECO:0007669"/>
    <property type="project" value="TreeGrafter"/>
</dbReference>
<dbReference type="AlphaFoldDB" id="A0A7C4Z710"/>
<proteinExistence type="predicted"/>
<sequence>MEGLQIAAVLRALPEPPLETRGWRFPAEDTAVLALAGDADLVLRYRPPAPALALERGAGGGAPRTPFQHQLAARARGPLTSVRQLKLDRVVVLEFGGEEGFVDVPPVRLVFELTGRNANLILTDLEGRILGLDRPVSAEQNRYRQLAVGAVWTPPPPYEKLDPRTLTERELNVLVGQPLANALVRHVDGLGPRLATEAARRAGLEPKQPVQVGDLPKVLRALASLVDDPSPAAASEPPTWREETEASLRKPLLAALARRRRTLERRLEDHTRARAELAKAERWQRFGDLLLAHARELPRGAREVVLEDWETGEPVKIALDPALSPSENAERYYRRAKRARARAERAEREIPRIKREREALDAEIARVEQMPLAELRKLRSRAERSSQAVGLRLEAPGGFEVWVGRNRKENDWLTRSAHSGDVWMHAQGVPGSHVIVRARGKPVPLETLLFAAQLAAYHSRARGEKNVPVDYTLKKHVWRPKGAAPGEVLYTQAKTLFVDAEAPDS</sequence>
<name>A0A7C4Z710_9DEIN</name>
<gene>
    <name evidence="3" type="ORF">ENK37_10280</name>
</gene>
<dbReference type="Pfam" id="PF05833">
    <property type="entry name" value="NFACT_N"/>
    <property type="match status" value="2"/>
</dbReference>
<dbReference type="EMBL" id="DRPZ01000258">
    <property type="protein sequence ID" value="HGY10415.1"/>
    <property type="molecule type" value="Genomic_DNA"/>
</dbReference>
<dbReference type="GO" id="GO:0000049">
    <property type="term" value="F:tRNA binding"/>
    <property type="evidence" value="ECO:0007669"/>
    <property type="project" value="TreeGrafter"/>
</dbReference>